<protein>
    <submittedName>
        <fullName evidence="1">Uncharacterized protein</fullName>
    </submittedName>
</protein>
<organism evidence="1 2">
    <name type="scientific">Pistacia atlantica</name>
    <dbReference type="NCBI Taxonomy" id="434234"/>
    <lineage>
        <taxon>Eukaryota</taxon>
        <taxon>Viridiplantae</taxon>
        <taxon>Streptophyta</taxon>
        <taxon>Embryophyta</taxon>
        <taxon>Tracheophyta</taxon>
        <taxon>Spermatophyta</taxon>
        <taxon>Magnoliopsida</taxon>
        <taxon>eudicotyledons</taxon>
        <taxon>Gunneridae</taxon>
        <taxon>Pentapetalae</taxon>
        <taxon>rosids</taxon>
        <taxon>malvids</taxon>
        <taxon>Sapindales</taxon>
        <taxon>Anacardiaceae</taxon>
        <taxon>Pistacia</taxon>
    </lineage>
</organism>
<gene>
    <name evidence="1" type="ORF">Patl1_18001</name>
</gene>
<comment type="caution">
    <text evidence="1">The sequence shown here is derived from an EMBL/GenBank/DDBJ whole genome shotgun (WGS) entry which is preliminary data.</text>
</comment>
<evidence type="ECO:0000313" key="1">
    <source>
        <dbReference type="EMBL" id="KAJ0105656.1"/>
    </source>
</evidence>
<dbReference type="Proteomes" id="UP001164250">
    <property type="component" value="Chromosome 2"/>
</dbReference>
<sequence length="199" mass="22067">MSLLHFTFFTAIFVFAFSFPFQPGAANEPHDQRLKYLSSRFEAALETLQKQIGQSLIGFHSSIFSYNFKSIDVLRRAMTHPSFSEENNRALSILGSYVIETSVSLHVLRKDIDISPKDLNRRISDISNVETSCADDGLRLGLHKVIRVSSRTNSSIPGVVCGAYRAIFGAIAIDTKKSDDAGDVFWKVHGGEVGKAFAF</sequence>
<proteinExistence type="predicted"/>
<evidence type="ECO:0000313" key="2">
    <source>
        <dbReference type="Proteomes" id="UP001164250"/>
    </source>
</evidence>
<dbReference type="EMBL" id="CM047898">
    <property type="protein sequence ID" value="KAJ0105656.1"/>
    <property type="molecule type" value="Genomic_DNA"/>
</dbReference>
<keyword evidence="2" id="KW-1185">Reference proteome</keyword>
<reference evidence="2" key="1">
    <citation type="journal article" date="2023" name="G3 (Bethesda)">
        <title>Genome assembly and association tests identify interacting loci associated with vigor, precocity, and sex in interspecific pistachio rootstocks.</title>
        <authorList>
            <person name="Palmer W."/>
            <person name="Jacygrad E."/>
            <person name="Sagayaradj S."/>
            <person name="Cavanaugh K."/>
            <person name="Han R."/>
            <person name="Bertier L."/>
            <person name="Beede B."/>
            <person name="Kafkas S."/>
            <person name="Golino D."/>
            <person name="Preece J."/>
            <person name="Michelmore R."/>
        </authorList>
    </citation>
    <scope>NUCLEOTIDE SEQUENCE [LARGE SCALE GENOMIC DNA]</scope>
</reference>
<accession>A0ACC1C081</accession>
<name>A0ACC1C081_9ROSI</name>